<reference evidence="1" key="1">
    <citation type="submission" date="2018-01" db="EMBL/GenBank/DDBJ databases">
        <title>Genomic characterization of Leptospira inadai serogroup Lyme isolated from captured rat in Brazil and comparative analysis with human reference strain.</title>
        <authorList>
            <person name="Moreno L.Z."/>
            <person name="Loureiro A.P."/>
            <person name="Miraglia F."/>
            <person name="Kremer F.S."/>
            <person name="Eslabao M.R."/>
            <person name="Dellagostin O.A."/>
            <person name="Lilenbaum W."/>
            <person name="Moreno A.M."/>
        </authorList>
    </citation>
    <scope>NUCLEOTIDE SEQUENCE [LARGE SCALE GENOMIC DNA]</scope>
    <source>
        <strain evidence="1">M34/99</strain>
    </source>
</reference>
<organism evidence="1 2">
    <name type="scientific">Leptospira inadai serovar Lyme</name>
    <dbReference type="NCBI Taxonomy" id="293084"/>
    <lineage>
        <taxon>Bacteria</taxon>
        <taxon>Pseudomonadati</taxon>
        <taxon>Spirochaetota</taxon>
        <taxon>Spirochaetia</taxon>
        <taxon>Leptospirales</taxon>
        <taxon>Leptospiraceae</taxon>
        <taxon>Leptospira</taxon>
    </lineage>
</organism>
<protein>
    <recommendedName>
        <fullName evidence="3">Zinc dependent phospholipase C</fullName>
    </recommendedName>
</protein>
<proteinExistence type="predicted"/>
<evidence type="ECO:0000313" key="1">
    <source>
        <dbReference type="EMBL" id="PNV72413.1"/>
    </source>
</evidence>
<evidence type="ECO:0008006" key="3">
    <source>
        <dbReference type="Google" id="ProtNLM"/>
    </source>
</evidence>
<dbReference type="RefSeq" id="WP_010412207.1">
    <property type="nucleotide sequence ID" value="NZ_MCRM02000032.1"/>
</dbReference>
<name>A0ABX4YDP7_9LEPT</name>
<gene>
    <name evidence="1" type="ORF">BES34_019515</name>
</gene>
<accession>A0ABX4YDP7</accession>
<evidence type="ECO:0000313" key="2">
    <source>
        <dbReference type="Proteomes" id="UP000094669"/>
    </source>
</evidence>
<dbReference type="InterPro" id="IPR008947">
    <property type="entry name" value="PLipase_C/P1_nuclease_dom_sf"/>
</dbReference>
<comment type="caution">
    <text evidence="1">The sequence shown here is derived from an EMBL/GenBank/DDBJ whole genome shotgun (WGS) entry which is preliminary data.</text>
</comment>
<sequence length="434" mass="50305">MNRIRLLSILIMFLSVPIFPWGSHYLIMDRILEHKSASYANEEVPVEELETFVSTEAKGLKGVFDDYFTWLKNRGSNRFLSHEFNVDAARKFPLAEFLRAARLRPAHKFYSVRRLLPGETAKYNLVNSFLVYPYLEKREMDRYSFENIKARKVSIRSILTTFVDEPDWGMDHELWNVAEYGYGKQPFGKPKGESSKAPFHMYFQHENFFVSKFAPEMTNGSMLPDRVELFQRLSEFAGKTNHPFWKYRFAAWASHYVQDIAQPYHSRAVPSAGYYYYLKYASASKENKVRIKKETTQIVANRHFIYEDFVAYGLYKSYTDKNPIFENLKSYLTEGDAFLNGFDSADKLLQVVGAKASNHSPDIDSTIVTVFGKTITMDSNYDLEHDPHYEISAFIRNIDLEKGNELVKESGKDFQTTAQATRSLLKLLGAYGPR</sequence>
<dbReference type="Proteomes" id="UP000094669">
    <property type="component" value="Unassembled WGS sequence"/>
</dbReference>
<dbReference type="SUPFAM" id="SSF48537">
    <property type="entry name" value="Phospholipase C/P1 nuclease"/>
    <property type="match status" value="1"/>
</dbReference>
<dbReference type="EMBL" id="MCRM02000032">
    <property type="protein sequence ID" value="PNV72413.1"/>
    <property type="molecule type" value="Genomic_DNA"/>
</dbReference>
<keyword evidence="2" id="KW-1185">Reference proteome</keyword>